<dbReference type="RefSeq" id="WP_219433304.1">
    <property type="nucleotide sequence ID" value="NZ_CAURHI010000025.1"/>
</dbReference>
<organism evidence="1 2">
    <name type="scientific">Prevotella melaninogenica</name>
    <dbReference type="NCBI Taxonomy" id="28132"/>
    <lineage>
        <taxon>Bacteria</taxon>
        <taxon>Pseudomonadati</taxon>
        <taxon>Bacteroidota</taxon>
        <taxon>Bacteroidia</taxon>
        <taxon>Bacteroidales</taxon>
        <taxon>Prevotellaceae</taxon>
        <taxon>Prevotella</taxon>
    </lineage>
</organism>
<dbReference type="Proteomes" id="UP000812077">
    <property type="component" value="Unassembled WGS sequence"/>
</dbReference>
<proteinExistence type="predicted"/>
<comment type="caution">
    <text evidence="1">The sequence shown here is derived from an EMBL/GenBank/DDBJ whole genome shotgun (WGS) entry which is preliminary data.</text>
</comment>
<evidence type="ECO:0000313" key="2">
    <source>
        <dbReference type="Proteomes" id="UP000812077"/>
    </source>
</evidence>
<evidence type="ECO:0008006" key="3">
    <source>
        <dbReference type="Google" id="ProtNLM"/>
    </source>
</evidence>
<name>A0ABS6Y5B5_9BACT</name>
<evidence type="ECO:0000313" key="1">
    <source>
        <dbReference type="EMBL" id="MBW4754673.1"/>
    </source>
</evidence>
<dbReference type="EMBL" id="JAHXCP010000007">
    <property type="protein sequence ID" value="MBW4754673.1"/>
    <property type="molecule type" value="Genomic_DNA"/>
</dbReference>
<gene>
    <name evidence="1" type="ORF">KZO77_06380</name>
</gene>
<reference evidence="1 2" key="1">
    <citation type="submission" date="2021-07" db="EMBL/GenBank/DDBJ databases">
        <title>Genomic diversity and antimicrobial resistance of Prevotella spp. isolated from chronic lung disease airways.</title>
        <authorList>
            <person name="Webb K.A."/>
            <person name="Olagoke O.S."/>
            <person name="Baird T."/>
            <person name="Neill J."/>
            <person name="Pham A."/>
            <person name="Wells T.J."/>
            <person name="Ramsay K.A."/>
            <person name="Bell S.C."/>
            <person name="Sarovich D.S."/>
            <person name="Price E.P."/>
        </authorList>
    </citation>
    <scope>NUCLEOTIDE SEQUENCE [LARGE SCALE GENOMIC DNA]</scope>
    <source>
        <strain evidence="1 2">SCHI0027.S.6</strain>
    </source>
</reference>
<sequence length="86" mass="9941">MTKLSISKHLKLNSVSLTLETNQEGDSEDLFIMLNEGQIIHSSCGSTEWVQVIEVYNSDGNLYGKYKRYDNHDKDDAIIWYKIEQV</sequence>
<keyword evidence="2" id="KW-1185">Reference proteome</keyword>
<protein>
    <recommendedName>
        <fullName evidence="3">DUF551 domain-containing protein</fullName>
    </recommendedName>
</protein>
<accession>A0ABS6Y5B5</accession>